<proteinExistence type="inferred from homology"/>
<evidence type="ECO:0000256" key="3">
    <source>
        <dbReference type="ARBA" id="ARBA00022617"/>
    </source>
</evidence>
<evidence type="ECO:0000256" key="4">
    <source>
        <dbReference type="ARBA" id="ARBA00022723"/>
    </source>
</evidence>
<evidence type="ECO:0000313" key="12">
    <source>
        <dbReference type="Proteomes" id="UP000663879"/>
    </source>
</evidence>
<dbReference type="PRINTS" id="PR00463">
    <property type="entry name" value="EP450I"/>
</dbReference>
<keyword evidence="7 10" id="KW-0503">Monooxygenase</keyword>
<dbReference type="InterPro" id="IPR001128">
    <property type="entry name" value="Cyt_P450"/>
</dbReference>
<evidence type="ECO:0000256" key="5">
    <source>
        <dbReference type="ARBA" id="ARBA00023002"/>
    </source>
</evidence>
<keyword evidence="3 9" id="KW-0349">Heme</keyword>
<evidence type="ECO:0000256" key="8">
    <source>
        <dbReference type="ARBA" id="ARBA00043906"/>
    </source>
</evidence>
<keyword evidence="6 9" id="KW-0408">Iron</keyword>
<dbReference type="GO" id="GO:0016705">
    <property type="term" value="F:oxidoreductase activity, acting on paired donors, with incorporation or reduction of molecular oxygen"/>
    <property type="evidence" value="ECO:0007669"/>
    <property type="project" value="InterPro"/>
</dbReference>
<evidence type="ECO:0000256" key="6">
    <source>
        <dbReference type="ARBA" id="ARBA00023004"/>
    </source>
</evidence>
<dbReference type="FunFam" id="1.10.630.10:FF:000182">
    <property type="entry name" value="Cytochrome P450 3A4"/>
    <property type="match status" value="1"/>
</dbReference>
<name>A0A814BAR3_9BILA</name>
<protein>
    <recommendedName>
        <fullName evidence="13">Cytochrome p450</fullName>
    </recommendedName>
</protein>
<dbReference type="EMBL" id="CAJNOC010002330">
    <property type="protein sequence ID" value="CAF0926627.1"/>
    <property type="molecule type" value="Genomic_DNA"/>
</dbReference>
<keyword evidence="4 9" id="KW-0479">Metal-binding</keyword>
<dbReference type="InterPro" id="IPR002401">
    <property type="entry name" value="Cyt_P450_E_grp-I"/>
</dbReference>
<dbReference type="InterPro" id="IPR017972">
    <property type="entry name" value="Cyt_P450_CS"/>
</dbReference>
<organism evidence="11 12">
    <name type="scientific">Brachionus calyciflorus</name>
    <dbReference type="NCBI Taxonomy" id="104777"/>
    <lineage>
        <taxon>Eukaryota</taxon>
        <taxon>Metazoa</taxon>
        <taxon>Spiralia</taxon>
        <taxon>Gnathifera</taxon>
        <taxon>Rotifera</taxon>
        <taxon>Eurotatoria</taxon>
        <taxon>Monogononta</taxon>
        <taxon>Pseudotrocha</taxon>
        <taxon>Ploima</taxon>
        <taxon>Brachionidae</taxon>
        <taxon>Brachionus</taxon>
    </lineage>
</organism>
<keyword evidence="12" id="KW-1185">Reference proteome</keyword>
<dbReference type="AlphaFoldDB" id="A0A814BAR3"/>
<dbReference type="PANTHER" id="PTHR24302">
    <property type="entry name" value="CYTOCHROME P450 FAMILY 3"/>
    <property type="match status" value="1"/>
</dbReference>
<evidence type="ECO:0008006" key="13">
    <source>
        <dbReference type="Google" id="ProtNLM"/>
    </source>
</evidence>
<dbReference type="InterPro" id="IPR050705">
    <property type="entry name" value="Cytochrome_P450_3A"/>
</dbReference>
<feature type="binding site" description="axial binding residue" evidence="9">
    <location>
        <position position="477"/>
    </location>
    <ligand>
        <name>heme</name>
        <dbReference type="ChEBI" id="CHEBI:30413"/>
    </ligand>
    <ligandPart>
        <name>Fe</name>
        <dbReference type="ChEBI" id="CHEBI:18248"/>
    </ligandPart>
</feature>
<dbReference type="InterPro" id="IPR036396">
    <property type="entry name" value="Cyt_P450_sf"/>
</dbReference>
<accession>A0A814BAR3</accession>
<comment type="caution">
    <text evidence="11">The sequence shown here is derived from an EMBL/GenBank/DDBJ whole genome shotgun (WGS) entry which is preliminary data.</text>
</comment>
<reference evidence="11" key="1">
    <citation type="submission" date="2021-02" db="EMBL/GenBank/DDBJ databases">
        <authorList>
            <person name="Nowell W R."/>
        </authorList>
    </citation>
    <scope>NUCLEOTIDE SEQUENCE</scope>
    <source>
        <strain evidence="11">Ploen Becks lab</strain>
    </source>
</reference>
<evidence type="ECO:0000256" key="2">
    <source>
        <dbReference type="ARBA" id="ARBA00010617"/>
    </source>
</evidence>
<dbReference type="GO" id="GO:0005506">
    <property type="term" value="F:iron ion binding"/>
    <property type="evidence" value="ECO:0007669"/>
    <property type="project" value="InterPro"/>
</dbReference>
<dbReference type="Gene3D" id="1.10.630.10">
    <property type="entry name" value="Cytochrome P450"/>
    <property type="match status" value="1"/>
</dbReference>
<dbReference type="PROSITE" id="PS00086">
    <property type="entry name" value="CYTOCHROME_P450"/>
    <property type="match status" value="1"/>
</dbReference>
<dbReference type="PRINTS" id="PR00385">
    <property type="entry name" value="P450"/>
</dbReference>
<comment type="cofactor">
    <cofactor evidence="1 9">
        <name>heme</name>
        <dbReference type="ChEBI" id="CHEBI:30413"/>
    </cofactor>
</comment>
<dbReference type="Proteomes" id="UP000663879">
    <property type="component" value="Unassembled WGS sequence"/>
</dbReference>
<evidence type="ECO:0000256" key="9">
    <source>
        <dbReference type="PIRSR" id="PIRSR602401-1"/>
    </source>
</evidence>
<dbReference type="SUPFAM" id="SSF48264">
    <property type="entry name" value="Cytochrome P450"/>
    <property type="match status" value="1"/>
</dbReference>
<evidence type="ECO:0000256" key="1">
    <source>
        <dbReference type="ARBA" id="ARBA00001971"/>
    </source>
</evidence>
<evidence type="ECO:0000256" key="10">
    <source>
        <dbReference type="RuleBase" id="RU000461"/>
    </source>
</evidence>
<dbReference type="Pfam" id="PF00067">
    <property type="entry name" value="p450"/>
    <property type="match status" value="1"/>
</dbReference>
<dbReference type="OrthoDB" id="1470350at2759"/>
<sequence>MNYQVVKTGFKQIIDLINEQELFTFIYDDPYILIKLASATLLGLSTFYFSKIWYSYRFFKNRNIPTPPYRFFYGNNLELTRDNNYSEIIQKWTEKYGKTYGYYEGHFPVVVTSDLEIIQEKIFGSRDDNAPDHMLFTASRTKWKVMRNIMNPTFSAAKLREIGPLIVKSADRLNQVLSNEGENEINISEFFKRFTMDSIWMSAFGEDIDVQNNPENKFFKKCEEMFVFMAKTNLTTHISNYFHEFQEIFLQTVIILEKFFSLFIDFNLFYPIIWFTNHVFEIVDRHKMEKGKKKNFLQLLIDAESDAKDDLLNIDDYTKVKLNKKLSQMEIKLNLTLFMFAGYETTSTTLSYATYILAKYPDEQLKLFEAISTVLDKEEDVNSENVLEIEYLEWFVKEVLRIYPIANSAVARRCTKSTKVKNIDVPEGLVIAVDVMSLHFDKDLWGPVDPNEFYPPRHETKRNPLGFMSFGNGPRNCIGMKFALIELKIALCKLILNFEILPSKKFPERLELIETIVRRPKNGYNVILKKRNL</sequence>
<comment type="similarity">
    <text evidence="2 10">Belongs to the cytochrome P450 family.</text>
</comment>
<dbReference type="GO" id="GO:0008395">
    <property type="term" value="F:steroid hydroxylase activity"/>
    <property type="evidence" value="ECO:0007669"/>
    <property type="project" value="TreeGrafter"/>
</dbReference>
<evidence type="ECO:0000256" key="7">
    <source>
        <dbReference type="ARBA" id="ARBA00023033"/>
    </source>
</evidence>
<keyword evidence="5 10" id="KW-0560">Oxidoreductase</keyword>
<gene>
    <name evidence="11" type="ORF">OXX778_LOCUS12676</name>
</gene>
<comment type="function">
    <text evidence="8">Cytochromes P450 are a group of heme-thiolate monooxygenases. They oxidize a variety of structurally unrelated compounds, including steroids, fatty acids, and xenobiotics.</text>
</comment>
<dbReference type="GO" id="GO:0020037">
    <property type="term" value="F:heme binding"/>
    <property type="evidence" value="ECO:0007669"/>
    <property type="project" value="InterPro"/>
</dbReference>
<dbReference type="PANTHER" id="PTHR24302:SF15">
    <property type="entry name" value="FATTY-ACID PEROXYGENASE"/>
    <property type="match status" value="1"/>
</dbReference>
<evidence type="ECO:0000313" key="11">
    <source>
        <dbReference type="EMBL" id="CAF0926627.1"/>
    </source>
</evidence>